<dbReference type="InterPro" id="IPR015024">
    <property type="entry name" value="PoNi_N"/>
</dbReference>
<evidence type="ECO:0000259" key="1">
    <source>
        <dbReference type="Pfam" id="PF08928"/>
    </source>
</evidence>
<sequence length="250" mass="29067">MIRDPLKPKAYFDARISFKLECLAEDMEDLATPEHLDLPARMKVAYGVVDQILSLLTLRYSRGDAITGMRDEVEQLLTYRKRQKEFADALPDAEQPDRVMWENLTQDSYEQYMQWLAFAVGVGMEQDYFQEALALMDNAGLDALFDRICVQLGDVNRPVADRLLYKKHYAPLLKVLDAEPGQRPALMKAFLDNWYENRKDRPGYDLHLRSPDGYYGYWCYEAALVVKLFDIDDSTFRDHRYYPAALVHGD</sequence>
<dbReference type="Pfam" id="PF08928">
    <property type="entry name" value="PoNi_N"/>
    <property type="match status" value="1"/>
</dbReference>
<dbReference type="Pfam" id="PF08929">
    <property type="entry name" value="PoNi_C"/>
    <property type="match status" value="1"/>
</dbReference>
<protein>
    <submittedName>
        <fullName evidence="3">DUF1911 domain-containing protein</fullName>
    </submittedName>
</protein>
<dbReference type="InterPro" id="IPR015025">
    <property type="entry name" value="PoNi_C"/>
</dbReference>
<comment type="caution">
    <text evidence="3">The sequence shown here is derived from an EMBL/GenBank/DDBJ whole genome shotgun (WGS) entry which is preliminary data.</text>
</comment>
<reference evidence="3 4" key="1">
    <citation type="submission" date="2020-05" db="EMBL/GenBank/DDBJ databases">
        <title>Comparative genomic analysis of denitrifying bacteria from Halomonas genus.</title>
        <authorList>
            <person name="Wang L."/>
            <person name="Shao Z."/>
        </authorList>
    </citation>
    <scope>NUCLEOTIDE SEQUENCE [LARGE SCALE GENOMIC DNA]</scope>
    <source>
        <strain evidence="3 4">A4</strain>
    </source>
</reference>
<evidence type="ECO:0000313" key="3">
    <source>
        <dbReference type="EMBL" id="MCG6657931.1"/>
    </source>
</evidence>
<evidence type="ECO:0000259" key="2">
    <source>
        <dbReference type="Pfam" id="PF08929"/>
    </source>
</evidence>
<evidence type="ECO:0000313" key="4">
    <source>
        <dbReference type="Proteomes" id="UP000814385"/>
    </source>
</evidence>
<dbReference type="InterPro" id="IPR028983">
    <property type="entry name" value="PA2201-like_C"/>
</dbReference>
<dbReference type="Proteomes" id="UP000814385">
    <property type="component" value="Unassembled WGS sequence"/>
</dbReference>
<proteinExistence type="predicted"/>
<dbReference type="Gene3D" id="1.10.3920.10">
    <property type="entry name" value="PA2201 C-terminal domain-like"/>
    <property type="match status" value="1"/>
</dbReference>
<dbReference type="RefSeq" id="WP_238977077.1">
    <property type="nucleotide sequence ID" value="NZ_JABFUC010000006.1"/>
</dbReference>
<dbReference type="SUPFAM" id="SSF140731">
    <property type="entry name" value="PA2201 C-terminal domain-like"/>
    <property type="match status" value="1"/>
</dbReference>
<organism evidence="3 4">
    <name type="scientific">Billgrantia campisalis</name>
    <dbReference type="NCBI Taxonomy" id="74661"/>
    <lineage>
        <taxon>Bacteria</taxon>
        <taxon>Pseudomonadati</taxon>
        <taxon>Pseudomonadota</taxon>
        <taxon>Gammaproteobacteria</taxon>
        <taxon>Oceanospirillales</taxon>
        <taxon>Halomonadaceae</taxon>
        <taxon>Billgrantia</taxon>
    </lineage>
</organism>
<name>A0ABS9P823_9GAMM</name>
<feature type="domain" description="PoNi N-terminal" evidence="1">
    <location>
        <begin position="3"/>
        <end position="131"/>
    </location>
</feature>
<gene>
    <name evidence="3" type="ORF">HOP52_09205</name>
</gene>
<feature type="domain" description="PoNi C-terminal" evidence="2">
    <location>
        <begin position="142"/>
        <end position="246"/>
    </location>
</feature>
<accession>A0ABS9P823</accession>
<dbReference type="EMBL" id="JABFUC010000006">
    <property type="protein sequence ID" value="MCG6657931.1"/>
    <property type="molecule type" value="Genomic_DNA"/>
</dbReference>
<keyword evidence="4" id="KW-1185">Reference proteome</keyword>